<proteinExistence type="predicted"/>
<keyword evidence="1" id="KW-0472">Membrane</keyword>
<evidence type="ECO:0008006" key="3">
    <source>
        <dbReference type="Google" id="ProtNLM"/>
    </source>
</evidence>
<dbReference type="EMBL" id="MK072384">
    <property type="protein sequence ID" value="AYV82692.1"/>
    <property type="molecule type" value="Genomic_DNA"/>
</dbReference>
<keyword evidence="1" id="KW-1133">Transmembrane helix</keyword>
<feature type="transmembrane region" description="Helical" evidence="1">
    <location>
        <begin position="103"/>
        <end position="124"/>
    </location>
</feature>
<gene>
    <name evidence="2" type="ORF">Hyperionvirus2_60</name>
</gene>
<feature type="transmembrane region" description="Helical" evidence="1">
    <location>
        <begin position="31"/>
        <end position="53"/>
    </location>
</feature>
<accession>A0A3G5A6N2</accession>
<reference evidence="2" key="1">
    <citation type="submission" date="2018-10" db="EMBL/GenBank/DDBJ databases">
        <title>Hidden diversity of soil giant viruses.</title>
        <authorList>
            <person name="Schulz F."/>
            <person name="Alteio L."/>
            <person name="Goudeau D."/>
            <person name="Ryan E.M."/>
            <person name="Malmstrom R.R."/>
            <person name="Blanchard J."/>
            <person name="Woyke T."/>
        </authorList>
    </citation>
    <scope>NUCLEOTIDE SEQUENCE</scope>
    <source>
        <strain evidence="2">HYV1</strain>
    </source>
</reference>
<protein>
    <recommendedName>
        <fullName evidence="3">Transmembrane protein</fullName>
    </recommendedName>
</protein>
<sequence length="146" mass="16627">MSDRVQQAPGEVFRRSDEPEQSLRYKKFFSLMRGVFTVIFFIIFTVSLMGWLVCFDVPACQDAAFPIGPVKDGGYTTCCTNSVPVICLANVVTYRECDAHDKWIWTFYGNVIGYVCVMLILYLMKRCLLLPIPTFVKRDLAAQGKN</sequence>
<name>A0A3G5A6N2_9VIRU</name>
<evidence type="ECO:0000256" key="1">
    <source>
        <dbReference type="SAM" id="Phobius"/>
    </source>
</evidence>
<keyword evidence="1" id="KW-0812">Transmembrane</keyword>
<evidence type="ECO:0000313" key="2">
    <source>
        <dbReference type="EMBL" id="AYV82692.1"/>
    </source>
</evidence>
<organism evidence="2">
    <name type="scientific">Hyperionvirus sp</name>
    <dbReference type="NCBI Taxonomy" id="2487770"/>
    <lineage>
        <taxon>Viruses</taxon>
        <taxon>Varidnaviria</taxon>
        <taxon>Bamfordvirae</taxon>
        <taxon>Nucleocytoviricota</taxon>
        <taxon>Megaviricetes</taxon>
        <taxon>Imitervirales</taxon>
        <taxon>Mimiviridae</taxon>
        <taxon>Klosneuvirinae</taxon>
    </lineage>
</organism>